<dbReference type="EMBL" id="MRVG01000005">
    <property type="protein sequence ID" value="PMB68503.1"/>
    <property type="molecule type" value="Genomic_DNA"/>
</dbReference>
<dbReference type="AlphaFoldDB" id="A0A2N6NMK9"/>
<gene>
    <name evidence="1" type="ORF">BM221_005082</name>
</gene>
<dbReference type="Proteomes" id="UP000235728">
    <property type="component" value="Unassembled WGS sequence"/>
</dbReference>
<protein>
    <submittedName>
        <fullName evidence="1">Uncharacterized protein</fullName>
    </submittedName>
</protein>
<evidence type="ECO:0000313" key="2">
    <source>
        <dbReference type="Proteomes" id="UP000235728"/>
    </source>
</evidence>
<comment type="caution">
    <text evidence="1">The sequence shown here is derived from an EMBL/GenBank/DDBJ whole genome shotgun (WGS) entry which is preliminary data.</text>
</comment>
<organism evidence="1 2">
    <name type="scientific">Beauveria bassiana</name>
    <name type="common">White muscardine disease fungus</name>
    <name type="synonym">Tritirachium shiotae</name>
    <dbReference type="NCBI Taxonomy" id="176275"/>
    <lineage>
        <taxon>Eukaryota</taxon>
        <taxon>Fungi</taxon>
        <taxon>Dikarya</taxon>
        <taxon>Ascomycota</taxon>
        <taxon>Pezizomycotina</taxon>
        <taxon>Sordariomycetes</taxon>
        <taxon>Hypocreomycetidae</taxon>
        <taxon>Hypocreales</taxon>
        <taxon>Cordycipitaceae</taxon>
        <taxon>Beauveria</taxon>
    </lineage>
</organism>
<proteinExistence type="predicted"/>
<sequence length="66" mass="7390">MNRQFDKQYLLDPKSSLEEEDYFDGLQTSGRRLGPSLDVRVPSLKVVANGGSEPSFEHVSTTYPSI</sequence>
<name>A0A2N6NMK9_BEABA</name>
<accession>A0A2N6NMK9</accession>
<reference evidence="1 2" key="1">
    <citation type="journal article" date="2016" name="Appl. Microbiol. Biotechnol.">
        <title>Characterization of T-DNA insertion mutants with decreased virulence in the entomopathogenic fungus Beauveria bassiana JEF-007.</title>
        <authorList>
            <person name="Kim S."/>
            <person name="Lee S.J."/>
            <person name="Nai Y.S."/>
            <person name="Yu J.S."/>
            <person name="Lee M.R."/>
            <person name="Yang Y.T."/>
            <person name="Kim J.S."/>
        </authorList>
    </citation>
    <scope>NUCLEOTIDE SEQUENCE [LARGE SCALE GENOMIC DNA]</scope>
    <source>
        <strain evidence="1 2">JEF-007</strain>
    </source>
</reference>
<evidence type="ECO:0000313" key="1">
    <source>
        <dbReference type="EMBL" id="PMB68503.1"/>
    </source>
</evidence>